<accession>A0A4R7P9P5</accession>
<evidence type="ECO:0000259" key="2">
    <source>
        <dbReference type="Pfam" id="PF08241"/>
    </source>
</evidence>
<keyword evidence="3" id="KW-0489">Methyltransferase</keyword>
<name>A0A4R7P9P5_9GAMM</name>
<dbReference type="Proteomes" id="UP000295341">
    <property type="component" value="Unassembled WGS sequence"/>
</dbReference>
<dbReference type="OrthoDB" id="6191410at2"/>
<dbReference type="Gene3D" id="3.40.50.150">
    <property type="entry name" value="Vaccinia Virus protein VP39"/>
    <property type="match status" value="1"/>
</dbReference>
<keyword evidence="3" id="KW-0808">Transferase</keyword>
<feature type="domain" description="Methyltransferase type 11" evidence="2">
    <location>
        <begin position="86"/>
        <end position="132"/>
    </location>
</feature>
<dbReference type="EMBL" id="SOBT01000008">
    <property type="protein sequence ID" value="TDU30725.1"/>
    <property type="molecule type" value="Genomic_DNA"/>
</dbReference>
<dbReference type="InterPro" id="IPR029063">
    <property type="entry name" value="SAM-dependent_MTases_sf"/>
</dbReference>
<dbReference type="GO" id="GO:0032259">
    <property type="term" value="P:methylation"/>
    <property type="evidence" value="ECO:0007669"/>
    <property type="project" value="UniProtKB-KW"/>
</dbReference>
<dbReference type="AlphaFoldDB" id="A0A4R7P9P5"/>
<feature type="region of interest" description="Disordered" evidence="1">
    <location>
        <begin position="245"/>
        <end position="265"/>
    </location>
</feature>
<dbReference type="Pfam" id="PF08241">
    <property type="entry name" value="Methyltransf_11"/>
    <property type="match status" value="1"/>
</dbReference>
<evidence type="ECO:0000313" key="3">
    <source>
        <dbReference type="EMBL" id="TDU30725.1"/>
    </source>
</evidence>
<evidence type="ECO:0000256" key="1">
    <source>
        <dbReference type="SAM" id="MobiDB-lite"/>
    </source>
</evidence>
<gene>
    <name evidence="3" type="ORF">DFR24_0079</name>
</gene>
<dbReference type="GO" id="GO:0008757">
    <property type="term" value="F:S-adenosylmethionine-dependent methyltransferase activity"/>
    <property type="evidence" value="ECO:0007669"/>
    <property type="project" value="InterPro"/>
</dbReference>
<sequence length="265" mass="29490">MSAWRPPQGGRQFTRPALEQWLGSPRGRELLTLEQRELGRVLPEVFGRHVLQIGSWGRGHELLEGAETLHQAVLGTVGDFGATALSETERLPIAAKTVDAVVLPHTLEFTHTPHNLLREANRILTDRGRLFVVGFNPWGVWGLRQRLGLRSRAFPAGARFYSVGRLCDWLELLDLEVTEVRRFGVGFPWNAPRSDGEPWSLASLTRPFAETYLLSAKKRVLPMNFVGRVQRAQVRQLVGVASPAARRGESLQSRNEAPSDPAPAA</sequence>
<keyword evidence="4" id="KW-1185">Reference proteome</keyword>
<proteinExistence type="predicted"/>
<dbReference type="SUPFAM" id="SSF53335">
    <property type="entry name" value="S-adenosyl-L-methionine-dependent methyltransferases"/>
    <property type="match status" value="1"/>
</dbReference>
<protein>
    <submittedName>
        <fullName evidence="3">Methyltransferase family protein</fullName>
    </submittedName>
</protein>
<comment type="caution">
    <text evidence="3">The sequence shown here is derived from an EMBL/GenBank/DDBJ whole genome shotgun (WGS) entry which is preliminary data.</text>
</comment>
<evidence type="ECO:0000313" key="4">
    <source>
        <dbReference type="Proteomes" id="UP000295341"/>
    </source>
</evidence>
<organism evidence="3 4">
    <name type="scientific">Panacagrimonas perspica</name>
    <dbReference type="NCBI Taxonomy" id="381431"/>
    <lineage>
        <taxon>Bacteria</taxon>
        <taxon>Pseudomonadati</taxon>
        <taxon>Pseudomonadota</taxon>
        <taxon>Gammaproteobacteria</taxon>
        <taxon>Nevskiales</taxon>
        <taxon>Nevskiaceae</taxon>
        <taxon>Panacagrimonas</taxon>
    </lineage>
</organism>
<reference evidence="3 4" key="1">
    <citation type="submission" date="2019-03" db="EMBL/GenBank/DDBJ databases">
        <title>Genomic Encyclopedia of Type Strains, Phase IV (KMG-IV): sequencing the most valuable type-strain genomes for metagenomic binning, comparative biology and taxonomic classification.</title>
        <authorList>
            <person name="Goeker M."/>
        </authorList>
    </citation>
    <scope>NUCLEOTIDE SEQUENCE [LARGE SCALE GENOMIC DNA]</scope>
    <source>
        <strain evidence="3 4">DSM 26377</strain>
    </source>
</reference>
<dbReference type="InterPro" id="IPR013216">
    <property type="entry name" value="Methyltransf_11"/>
</dbReference>
<dbReference type="RefSeq" id="WP_133879372.1">
    <property type="nucleotide sequence ID" value="NZ_MWIN01000023.1"/>
</dbReference>